<proteinExistence type="predicted"/>
<feature type="transmembrane region" description="Helical" evidence="1">
    <location>
        <begin position="6"/>
        <end position="34"/>
    </location>
</feature>
<name>A0AB39XWE7_9ACTN</name>
<keyword evidence="1" id="KW-0472">Membrane</keyword>
<accession>A0AB39XWE7</accession>
<dbReference type="AlphaFoldDB" id="A0AB39XWE7"/>
<feature type="transmembrane region" description="Helical" evidence="1">
    <location>
        <begin position="41"/>
        <end position="68"/>
    </location>
</feature>
<dbReference type="EMBL" id="CP165727">
    <property type="protein sequence ID" value="XDV61569.1"/>
    <property type="molecule type" value="Genomic_DNA"/>
</dbReference>
<evidence type="ECO:0000313" key="2">
    <source>
        <dbReference type="EMBL" id="XDV61569.1"/>
    </source>
</evidence>
<feature type="transmembrane region" description="Helical" evidence="1">
    <location>
        <begin position="88"/>
        <end position="108"/>
    </location>
</feature>
<keyword evidence="1" id="KW-0812">Transmembrane</keyword>
<organism evidence="2">
    <name type="scientific">Streptomyces sp. R33</name>
    <dbReference type="NCBI Taxonomy" id="3238629"/>
    <lineage>
        <taxon>Bacteria</taxon>
        <taxon>Bacillati</taxon>
        <taxon>Actinomycetota</taxon>
        <taxon>Actinomycetes</taxon>
        <taxon>Kitasatosporales</taxon>
        <taxon>Streptomycetaceae</taxon>
        <taxon>Streptomyces</taxon>
    </lineage>
</organism>
<evidence type="ECO:0000256" key="1">
    <source>
        <dbReference type="SAM" id="Phobius"/>
    </source>
</evidence>
<reference evidence="2" key="1">
    <citation type="submission" date="2024-08" db="EMBL/GenBank/DDBJ databases">
        <authorList>
            <person name="Yu S.T."/>
        </authorList>
    </citation>
    <scope>NUCLEOTIDE SEQUENCE</scope>
    <source>
        <strain evidence="2">R33</strain>
    </source>
</reference>
<protein>
    <submittedName>
        <fullName evidence="2">Uncharacterized protein</fullName>
    </submittedName>
</protein>
<dbReference type="RefSeq" id="WP_266385549.1">
    <property type="nucleotide sequence ID" value="NZ_CP165727.1"/>
</dbReference>
<sequence length="110" mass="11468">MITPLPVLIVWFADSGITALAFATAAVVSVPLFLYARPSGFVYVAGTIAALLVLWSFIGAMAGMFLFFPSALQLLLATGADPRERPTAAKVMAGAGLLLSAAVVVQSLRR</sequence>
<gene>
    <name evidence="2" type="ORF">AB5J51_00455</name>
</gene>
<keyword evidence="1" id="KW-1133">Transmembrane helix</keyword>